<dbReference type="EMBL" id="UHAQ01000002">
    <property type="protein sequence ID" value="SUK36532.1"/>
    <property type="molecule type" value="Genomic_DNA"/>
</dbReference>
<dbReference type="GO" id="GO:0090588">
    <property type="term" value="F:protein-phosphocysteine-N-acetylmuramate phosphotransferase system transporter activity"/>
    <property type="evidence" value="ECO:0007669"/>
    <property type="project" value="TreeGrafter"/>
</dbReference>
<dbReference type="GO" id="GO:0008982">
    <property type="term" value="F:protein-N(PI)-phosphohistidine-sugar phosphotransferase activity"/>
    <property type="evidence" value="ECO:0007669"/>
    <property type="project" value="InterPro"/>
</dbReference>
<dbReference type="NCBIfam" id="TIGR00826">
    <property type="entry name" value="EIIB_glc"/>
    <property type="match status" value="1"/>
</dbReference>
<dbReference type="Pfam" id="PF00367">
    <property type="entry name" value="PTS_EIIB"/>
    <property type="match status" value="1"/>
</dbReference>
<evidence type="ECO:0000256" key="4">
    <source>
        <dbReference type="ARBA" id="ARBA00022597"/>
    </source>
</evidence>
<dbReference type="PROSITE" id="PS01035">
    <property type="entry name" value="PTS_EIIB_TYPE_1_CYS"/>
    <property type="match status" value="1"/>
</dbReference>
<evidence type="ECO:0000256" key="15">
    <source>
        <dbReference type="PROSITE-ProRule" id="PRU00421"/>
    </source>
</evidence>
<keyword evidence="5 17" id="KW-0808">Transferase</keyword>
<dbReference type="GO" id="GO:0005886">
    <property type="term" value="C:plasma membrane"/>
    <property type="evidence" value="ECO:0007669"/>
    <property type="project" value="UniProtKB-SubCell"/>
</dbReference>
<dbReference type="CDD" id="cd00212">
    <property type="entry name" value="PTS_IIB_glc"/>
    <property type="match status" value="1"/>
</dbReference>
<reference evidence="17 18" key="1">
    <citation type="submission" date="2018-06" db="EMBL/GenBank/DDBJ databases">
        <authorList>
            <consortium name="Pathogen Informatics"/>
            <person name="Doyle S."/>
        </authorList>
    </citation>
    <scope>NUCLEOTIDE SEQUENCE [LARGE SCALE GENOMIC DNA]</scope>
    <source>
        <strain evidence="17 18">NCTC5664</strain>
    </source>
</reference>
<evidence type="ECO:0000256" key="12">
    <source>
        <dbReference type="ARBA" id="ARBA00037880"/>
    </source>
</evidence>
<evidence type="ECO:0000256" key="9">
    <source>
        <dbReference type="ARBA" id="ARBA00022989"/>
    </source>
</evidence>
<keyword evidence="6" id="KW-0598">Phosphotransferase system</keyword>
<accession>A0A380DNZ2</accession>
<comment type="catalytic activity">
    <reaction evidence="14">
        <text>N-acetyl-beta-D-muramate-(1-&gt;4)-N-acetyl-D-glucosamine(out) + N(pros)-phospho-L-histidyl-[protein] = 6-phospho-N-acetyl-beta-D-muramate-(1-&gt;4)-N-acetyl-D-glucosamine(in) + L-histidyl-[protein]</text>
        <dbReference type="Rhea" id="RHEA:66784"/>
        <dbReference type="Rhea" id="RHEA-COMP:9745"/>
        <dbReference type="Rhea" id="RHEA-COMP:9746"/>
        <dbReference type="ChEBI" id="CHEBI:29979"/>
        <dbReference type="ChEBI" id="CHEBI:64837"/>
        <dbReference type="ChEBI" id="CHEBI:167476"/>
        <dbReference type="ChEBI" id="CHEBI:167477"/>
    </reaction>
    <physiologicalReaction direction="left-to-right" evidence="14">
        <dbReference type="Rhea" id="RHEA:66785"/>
    </physiologicalReaction>
</comment>
<dbReference type="InterPro" id="IPR001996">
    <property type="entry name" value="PTS_IIB_1"/>
</dbReference>
<organism evidence="17 18">
    <name type="scientific">Staphylococcus aureus</name>
    <dbReference type="NCBI Taxonomy" id="1280"/>
    <lineage>
        <taxon>Bacteria</taxon>
        <taxon>Bacillati</taxon>
        <taxon>Bacillota</taxon>
        <taxon>Bacilli</taxon>
        <taxon>Bacillales</taxon>
        <taxon>Staphylococcaceae</taxon>
        <taxon>Staphylococcus</taxon>
    </lineage>
</organism>
<dbReference type="PANTHER" id="PTHR30175:SF3">
    <property type="entry name" value="PTS SYSTEM N-ACETYLMURAMIC ACID-SPECIFIC EIIBC COMPONENT"/>
    <property type="match status" value="1"/>
</dbReference>
<evidence type="ECO:0000259" key="16">
    <source>
        <dbReference type="PROSITE" id="PS51098"/>
    </source>
</evidence>
<evidence type="ECO:0000256" key="3">
    <source>
        <dbReference type="ARBA" id="ARBA00022475"/>
    </source>
</evidence>
<dbReference type="GO" id="GO:0016301">
    <property type="term" value="F:kinase activity"/>
    <property type="evidence" value="ECO:0007669"/>
    <property type="project" value="UniProtKB-KW"/>
</dbReference>
<evidence type="ECO:0000313" key="17">
    <source>
        <dbReference type="EMBL" id="SUK36532.1"/>
    </source>
</evidence>
<evidence type="ECO:0000256" key="2">
    <source>
        <dbReference type="ARBA" id="ARBA00022448"/>
    </source>
</evidence>
<feature type="domain" description="PTS EIIB type-1" evidence="16">
    <location>
        <begin position="5"/>
        <end position="87"/>
    </location>
</feature>
<dbReference type="PANTHER" id="PTHR30175">
    <property type="entry name" value="PHOSPHOTRANSFERASE SYSTEM TRANSPORT PROTEIN"/>
    <property type="match status" value="1"/>
</dbReference>
<dbReference type="InterPro" id="IPR050558">
    <property type="entry name" value="PTS_Sugar-Specific_Components"/>
</dbReference>
<evidence type="ECO:0000256" key="11">
    <source>
        <dbReference type="ARBA" id="ARBA00037039"/>
    </source>
</evidence>
<evidence type="ECO:0000256" key="6">
    <source>
        <dbReference type="ARBA" id="ARBA00022683"/>
    </source>
</evidence>
<proteinExistence type="predicted"/>
<evidence type="ECO:0000256" key="5">
    <source>
        <dbReference type="ARBA" id="ARBA00022679"/>
    </source>
</evidence>
<comment type="function">
    <text evidence="11">The phosphoenolpyruvate-dependent sugar phosphotransferase system (sugar PTS), a major carbohydrate active transport system, catalyzes the phosphorylation of incoming sugar substrates concomitantly with their translocation across the cell membrane. This system is involved in the uptake and phosphorylation of MurNAc-GlcNAc, the principle peptidoglycan turnover product of S.aureus, yielding cytoplasmic MurNAc 6P-GlcNAc.</text>
</comment>
<dbReference type="InterPro" id="IPR036878">
    <property type="entry name" value="Glu_permease_IIB"/>
</dbReference>
<dbReference type="PROSITE" id="PS51098">
    <property type="entry name" value="PTS_EIIB_TYPE_1"/>
    <property type="match status" value="1"/>
</dbReference>
<feature type="active site" description="Phosphocysteine intermediate; for EIIB activity" evidence="15">
    <location>
        <position position="27"/>
    </location>
</feature>
<dbReference type="InterPro" id="IPR018113">
    <property type="entry name" value="PTrfase_EIIB_Cys"/>
</dbReference>
<dbReference type="Gene3D" id="3.30.1360.60">
    <property type="entry name" value="Glucose permease domain IIB"/>
    <property type="match status" value="1"/>
</dbReference>
<dbReference type="Proteomes" id="UP000254502">
    <property type="component" value="Unassembled WGS sequence"/>
</dbReference>
<sequence length="101" mass="11107">MTKEQQLAERIIAAVGGMDNIDSVMNCMTRVRIKVLDENKVDDQELRHIDGVMGVIHDERIQVVVGPGTVNKVANHMAELSGVKLGDPIPHNHNDSEKNGL</sequence>
<keyword evidence="9" id="KW-1133">Transmembrane helix</keyword>
<evidence type="ECO:0000256" key="14">
    <source>
        <dbReference type="ARBA" id="ARBA00048343"/>
    </source>
</evidence>
<keyword evidence="7" id="KW-0812">Transmembrane</keyword>
<comment type="pathway">
    <text evidence="12">Cell wall biogenesis; peptidoglycan recycling.</text>
</comment>
<name>A0A380DNZ2_STAAU</name>
<dbReference type="AlphaFoldDB" id="A0A380DNZ2"/>
<evidence type="ECO:0000256" key="7">
    <source>
        <dbReference type="ARBA" id="ARBA00022692"/>
    </source>
</evidence>
<keyword evidence="10" id="KW-0472">Membrane</keyword>
<evidence type="ECO:0000256" key="1">
    <source>
        <dbReference type="ARBA" id="ARBA00004651"/>
    </source>
</evidence>
<evidence type="ECO:0000256" key="13">
    <source>
        <dbReference type="ARBA" id="ARBA00041002"/>
    </source>
</evidence>
<dbReference type="SUPFAM" id="SSF55604">
    <property type="entry name" value="Glucose permease domain IIB"/>
    <property type="match status" value="1"/>
</dbReference>
<keyword evidence="2" id="KW-0813">Transport</keyword>
<evidence type="ECO:0000256" key="8">
    <source>
        <dbReference type="ARBA" id="ARBA00022777"/>
    </source>
</evidence>
<evidence type="ECO:0000313" key="18">
    <source>
        <dbReference type="Proteomes" id="UP000254502"/>
    </source>
</evidence>
<keyword evidence="3" id="KW-1003">Cell membrane</keyword>
<protein>
    <recommendedName>
        <fullName evidence="13">PTS system MurNAc-GlcNAc-specific EIIBC component</fullName>
    </recommendedName>
</protein>
<keyword evidence="4" id="KW-0762">Sugar transport</keyword>
<dbReference type="GO" id="GO:0009401">
    <property type="term" value="P:phosphoenolpyruvate-dependent sugar phosphotransferase system"/>
    <property type="evidence" value="ECO:0007669"/>
    <property type="project" value="UniProtKB-KW"/>
</dbReference>
<keyword evidence="8" id="KW-0418">Kinase</keyword>
<comment type="subcellular location">
    <subcellularLocation>
        <location evidence="1">Cell membrane</location>
        <topology evidence="1">Multi-pass membrane protein</topology>
    </subcellularLocation>
</comment>
<gene>
    <name evidence="17" type="ORF">NCTC5664_00712</name>
</gene>
<evidence type="ECO:0000256" key="10">
    <source>
        <dbReference type="ARBA" id="ARBA00023136"/>
    </source>
</evidence>
<dbReference type="FunFam" id="3.30.1360.60:FF:000001">
    <property type="entry name" value="PTS system glucose-specific IIBC component PtsG"/>
    <property type="match status" value="1"/>
</dbReference>